<accession>A0ABQ0JUG5</accession>
<name>A0ABQ0JUG5_9BACT</name>
<dbReference type="Proteomes" id="UP000032309">
    <property type="component" value="Unassembled WGS sequence"/>
</dbReference>
<dbReference type="InterPro" id="IPR021272">
    <property type="entry name" value="DUF2851"/>
</dbReference>
<evidence type="ECO:0008006" key="3">
    <source>
        <dbReference type="Google" id="ProtNLM"/>
    </source>
</evidence>
<sequence>MLCLNKNPIDCFFPVYKEMVSSFHAGGNDIGMNSRSSLHVLEGTERLIKEELVRCIWFGQHLKRACLCTDNGSRLEILSPGWWNSEGGPDFKHAEFLLEGKGLVKGDIEVHVFSSDWIRHQHHKQSTYDTVCLHVALWNDNHGAYMKNHRGQTIPQLTLSKYLDAELDELVELIDVESYLKGKKVNPGYCQTEMENQKVNDQWIGRFLDYAGDERILQKAKRYERWLEKGTFEQVLYEAVMESLGYKNNKEPFFTLASRLPLEDIRYVIPEDASAQKKKKNMQSLLLGMAGLLPQQRNKKPTDDKETANYINDIEHAWNEIQKKINRDPLTKNDWSYAGIRPANFPERRIAAIANILSECSSLSIFRYLLSVLEKVENYQEERKIIKRLVEDIQSIFLGISDSYWSYHYTWYGKKLAKPVKLLGKERASNIFINVIIPILLIYARKHSNTKIEKVLHLTYRNYTPLPDTSVTKFMGNRIFGQPNVSKKIINSVRRQQGLYQIFKDFCENDNMSCNKCALYLSMVKD</sequence>
<evidence type="ECO:0000313" key="2">
    <source>
        <dbReference type="Proteomes" id="UP000032309"/>
    </source>
</evidence>
<evidence type="ECO:0000313" key="1">
    <source>
        <dbReference type="EMBL" id="GAN32350.1"/>
    </source>
</evidence>
<dbReference type="Pfam" id="PF11013">
    <property type="entry name" value="DUF2851"/>
    <property type="match status" value="1"/>
</dbReference>
<keyword evidence="2" id="KW-1185">Reference proteome</keyword>
<protein>
    <recommendedName>
        <fullName evidence="3">DUF2851 family protein</fullName>
    </recommendedName>
</protein>
<dbReference type="RefSeq" id="WP_052562479.1">
    <property type="nucleotide sequence ID" value="NZ_BAFN01000001.1"/>
</dbReference>
<organism evidence="1 2">
    <name type="scientific">Candidatus Brocadia sinica JPN1</name>
    <dbReference type="NCBI Taxonomy" id="1197129"/>
    <lineage>
        <taxon>Bacteria</taxon>
        <taxon>Pseudomonadati</taxon>
        <taxon>Planctomycetota</taxon>
        <taxon>Candidatus Brocadiia</taxon>
        <taxon>Candidatus Brocadiales</taxon>
        <taxon>Candidatus Brocadiaceae</taxon>
        <taxon>Candidatus Brocadia</taxon>
    </lineage>
</organism>
<reference evidence="2" key="1">
    <citation type="journal article" date="2015" name="Genome Announc.">
        <title>Draft Genome Sequence of an Anaerobic Ammonium-Oxidizing Bacterium, "Candidatus Brocadia sinica".</title>
        <authorList>
            <person name="Oshiki M."/>
            <person name="Shinyako-Hata K."/>
            <person name="Satoh H."/>
            <person name="Okabe S."/>
        </authorList>
    </citation>
    <scope>NUCLEOTIDE SEQUENCE [LARGE SCALE GENOMIC DNA]</scope>
    <source>
        <strain evidence="2">JPN1</strain>
    </source>
</reference>
<proteinExistence type="predicted"/>
<comment type="caution">
    <text evidence="1">The sequence shown here is derived from an EMBL/GenBank/DDBJ whole genome shotgun (WGS) entry which is preliminary data.</text>
</comment>
<dbReference type="EMBL" id="BAFN01000001">
    <property type="protein sequence ID" value="GAN32350.1"/>
    <property type="molecule type" value="Genomic_DNA"/>
</dbReference>
<gene>
    <name evidence="1" type="ORF">BROSI_A0862</name>
</gene>